<dbReference type="SUPFAM" id="SSF46626">
    <property type="entry name" value="Cytochrome c"/>
    <property type="match status" value="3"/>
</dbReference>
<evidence type="ECO:0000256" key="3">
    <source>
        <dbReference type="ARBA" id="ARBA00022617"/>
    </source>
</evidence>
<dbReference type="EMBL" id="MRWE01000001">
    <property type="protein sequence ID" value="ORJ27434.1"/>
    <property type="molecule type" value="Genomic_DNA"/>
</dbReference>
<sequence length="442" mass="47674">MSTKKKIAYSVAALAVVAGIVAFGHLWEVMDSSRSQVADDTTRLADFHSTDSAAIKRGEYAMRLGDCAACHESSFAGGYKISTPFGELQTSNITPDRETGIGNMTERDFFNAVRQGRGDHGFLYPAMPYTAYAKMSDADMHDLWAYMSTMKPVKHKVDENGGMSFPYNIRFAMLGWNFLFFDNSGFTPDTAKTAANANMDMINRGKYIVDGPAHCSVCHTARNVLGGEVSGGYLQGGSLGAWYAPDISQDPHTGIGDWSSDDIAQYLKTGSDGKSVAAGPMAEAVEHSTQYFSDRDAQAVAAYLKMLPSSRKPAPQAFAMDAASKEHGALTYEVNCSACHGVKGEGITGMVPAFAGNNAMQNDPTNMINAMLNGARAPHTEERQTAAGMPSFAWKMNDRQIAEILTYVRNSWGNQGSEVTADQVSHMRKLTGAADKLSTTSK</sequence>
<feature type="binding site" description="axial binding residue" evidence="10">
    <location>
        <position position="219"/>
    </location>
    <ligand>
        <name>heme c</name>
        <dbReference type="ChEBI" id="CHEBI:61717"/>
        <label>2</label>
    </ligand>
    <ligandPart>
        <name>Fe</name>
        <dbReference type="ChEBI" id="CHEBI:18248"/>
    </ligandPart>
</feature>
<dbReference type="Gene3D" id="1.10.760.10">
    <property type="entry name" value="Cytochrome c-like domain"/>
    <property type="match status" value="3"/>
</dbReference>
<organism evidence="13 14">
    <name type="scientific">Rouxiella badensis</name>
    <dbReference type="NCBI Taxonomy" id="1646377"/>
    <lineage>
        <taxon>Bacteria</taxon>
        <taxon>Pseudomonadati</taxon>
        <taxon>Pseudomonadota</taxon>
        <taxon>Gammaproteobacteria</taxon>
        <taxon>Enterobacterales</taxon>
        <taxon>Yersiniaceae</taxon>
        <taxon>Rouxiella</taxon>
    </lineage>
</organism>
<keyword evidence="3 9" id="KW-0349">Heme</keyword>
<dbReference type="PANTHER" id="PTHR35008:SF8">
    <property type="entry name" value="ALCOHOL DEHYDROGENASE CYTOCHROME C SUBUNIT"/>
    <property type="match status" value="1"/>
</dbReference>
<feature type="transmembrane region" description="Helical" evidence="11">
    <location>
        <begin position="7"/>
        <end position="27"/>
    </location>
</feature>
<keyword evidence="6" id="KW-0677">Repeat</keyword>
<dbReference type="Pfam" id="PF00034">
    <property type="entry name" value="Cytochrom_C"/>
    <property type="match status" value="3"/>
</dbReference>
<keyword evidence="11" id="KW-1133">Transmembrane helix</keyword>
<name>A0A1X0WKY4_9GAMM</name>
<keyword evidence="8 11" id="KW-0472">Membrane</keyword>
<dbReference type="STRING" id="1646377.BS640_00495"/>
<feature type="binding site" description="covalent" evidence="9">
    <location>
        <position position="218"/>
    </location>
    <ligand>
        <name>heme c</name>
        <dbReference type="ChEBI" id="CHEBI:61717"/>
        <label>2</label>
    </ligand>
</feature>
<feature type="binding site" description="covalent" evidence="9">
    <location>
        <position position="336"/>
    </location>
    <ligand>
        <name>heme c</name>
        <dbReference type="ChEBI" id="CHEBI:61717"/>
        <label>3</label>
    </ligand>
</feature>
<dbReference type="GO" id="GO:0009055">
    <property type="term" value="F:electron transfer activity"/>
    <property type="evidence" value="ECO:0007669"/>
    <property type="project" value="InterPro"/>
</dbReference>
<feature type="binding site" description="covalent" evidence="9">
    <location>
        <position position="215"/>
    </location>
    <ligand>
        <name>heme c</name>
        <dbReference type="ChEBI" id="CHEBI:61717"/>
        <label>2</label>
    </ligand>
</feature>
<keyword evidence="11" id="KW-0812">Transmembrane</keyword>
<dbReference type="GO" id="GO:0005506">
    <property type="term" value="F:iron ion binding"/>
    <property type="evidence" value="ECO:0007669"/>
    <property type="project" value="InterPro"/>
</dbReference>
<protein>
    <submittedName>
        <fullName evidence="13">Alcohol dehydrogenase</fullName>
    </submittedName>
</protein>
<keyword evidence="14" id="KW-1185">Reference proteome</keyword>
<evidence type="ECO:0000256" key="11">
    <source>
        <dbReference type="SAM" id="Phobius"/>
    </source>
</evidence>
<dbReference type="PIRSF" id="PIRSF000018">
    <property type="entry name" value="Mb_ADH_cyt_c"/>
    <property type="match status" value="1"/>
</dbReference>
<evidence type="ECO:0000256" key="1">
    <source>
        <dbReference type="ARBA" id="ARBA00004236"/>
    </source>
</evidence>
<evidence type="ECO:0000256" key="9">
    <source>
        <dbReference type="PIRSR" id="PIRSR000018-50"/>
    </source>
</evidence>
<evidence type="ECO:0000256" key="8">
    <source>
        <dbReference type="ARBA" id="ARBA00023136"/>
    </source>
</evidence>
<feature type="binding site" description="covalent" evidence="9">
    <location>
        <position position="70"/>
    </location>
    <ligand>
        <name>heme c</name>
        <dbReference type="ChEBI" id="CHEBI:61717"/>
        <label>1</label>
    </ligand>
</feature>
<dbReference type="AlphaFoldDB" id="A0A1X0WKY4"/>
<gene>
    <name evidence="13" type="ORF">BS640_00495</name>
</gene>
<evidence type="ECO:0000256" key="6">
    <source>
        <dbReference type="ARBA" id="ARBA00022737"/>
    </source>
</evidence>
<dbReference type="InterPro" id="IPR036909">
    <property type="entry name" value="Cyt_c-like_dom_sf"/>
</dbReference>
<dbReference type="InterPro" id="IPR051459">
    <property type="entry name" value="Cytochrome_c-type_DH"/>
</dbReference>
<evidence type="ECO:0000313" key="13">
    <source>
        <dbReference type="EMBL" id="ORJ27434.1"/>
    </source>
</evidence>
<comment type="subcellular location">
    <subcellularLocation>
        <location evidence="1">Cell membrane</location>
    </subcellularLocation>
</comment>
<feature type="binding site" description="axial binding residue" evidence="10">
    <location>
        <position position="340"/>
    </location>
    <ligand>
        <name>heme c</name>
        <dbReference type="ChEBI" id="CHEBI:61717"/>
        <label>3</label>
    </ligand>
    <ligandPart>
        <name>Fe</name>
        <dbReference type="ChEBI" id="CHEBI:18248"/>
    </ligandPart>
</feature>
<keyword evidence="4 10" id="KW-0479">Metal-binding</keyword>
<keyword evidence="2" id="KW-1003">Cell membrane</keyword>
<feature type="domain" description="Cytochrome c" evidence="12">
    <location>
        <begin position="323"/>
        <end position="412"/>
    </location>
</feature>
<keyword evidence="5" id="KW-0732">Signal</keyword>
<dbReference type="PANTHER" id="PTHR35008">
    <property type="entry name" value="BLL4482 PROTEIN-RELATED"/>
    <property type="match status" value="1"/>
</dbReference>
<evidence type="ECO:0000256" key="5">
    <source>
        <dbReference type="ARBA" id="ARBA00022729"/>
    </source>
</evidence>
<dbReference type="InterPro" id="IPR014353">
    <property type="entry name" value="Membr-bd_ADH_cyt_c"/>
</dbReference>
<evidence type="ECO:0000256" key="2">
    <source>
        <dbReference type="ARBA" id="ARBA00022475"/>
    </source>
</evidence>
<comment type="cofactor">
    <cofactor evidence="9">
        <name>heme c</name>
        <dbReference type="ChEBI" id="CHEBI:61717"/>
    </cofactor>
    <text evidence="9">Binds 3 heme c groups covalently per subunit.</text>
</comment>
<dbReference type="PROSITE" id="PS51007">
    <property type="entry name" value="CYTC"/>
    <property type="match status" value="3"/>
</dbReference>
<accession>A0A1X0WKY4</accession>
<feature type="domain" description="Cytochrome c" evidence="12">
    <location>
        <begin position="53"/>
        <end position="151"/>
    </location>
</feature>
<evidence type="ECO:0000256" key="7">
    <source>
        <dbReference type="ARBA" id="ARBA00023004"/>
    </source>
</evidence>
<feature type="binding site" description="axial binding residue" evidence="10">
    <location>
        <position position="71"/>
    </location>
    <ligand>
        <name>heme c</name>
        <dbReference type="ChEBI" id="CHEBI:61717"/>
        <label>1</label>
    </ligand>
    <ligandPart>
        <name>Fe</name>
        <dbReference type="ChEBI" id="CHEBI:18248"/>
    </ligandPart>
</feature>
<feature type="binding site" description="covalent" evidence="9">
    <location>
        <position position="67"/>
    </location>
    <ligand>
        <name>heme c</name>
        <dbReference type="ChEBI" id="CHEBI:61717"/>
        <label>1</label>
    </ligand>
</feature>
<feature type="binding site" description="covalent" evidence="9">
    <location>
        <position position="339"/>
    </location>
    <ligand>
        <name>heme c</name>
        <dbReference type="ChEBI" id="CHEBI:61717"/>
        <label>3</label>
    </ligand>
</feature>
<feature type="domain" description="Cytochrome c" evidence="12">
    <location>
        <begin position="200"/>
        <end position="308"/>
    </location>
</feature>
<evidence type="ECO:0000259" key="12">
    <source>
        <dbReference type="PROSITE" id="PS51007"/>
    </source>
</evidence>
<keyword evidence="7 10" id="KW-0408">Iron</keyword>
<proteinExistence type="predicted"/>
<evidence type="ECO:0000313" key="14">
    <source>
        <dbReference type="Proteomes" id="UP000192536"/>
    </source>
</evidence>
<dbReference type="GO" id="GO:0020037">
    <property type="term" value="F:heme binding"/>
    <property type="evidence" value="ECO:0007669"/>
    <property type="project" value="InterPro"/>
</dbReference>
<comment type="caution">
    <text evidence="13">The sequence shown here is derived from an EMBL/GenBank/DDBJ whole genome shotgun (WGS) entry which is preliminary data.</text>
</comment>
<reference evidence="13 14" key="1">
    <citation type="journal article" date="2017" name="Int. J. Syst. Evol. Microbiol.">
        <title>Rouxiella badensis sp. nov. and Rouxiella silvae sp. nov. isolated from peat bog soil in Germany and emendation of the genus description.</title>
        <authorList>
            <person name="Le Fleche-Mateos A."/>
            <person name="Kugler J.H."/>
            <person name="Hansen S.H."/>
            <person name="Syldatk C."/>
            <person name="Hausmann R."/>
            <person name="Lomprez F."/>
            <person name="Vandenbogaert M."/>
            <person name="Manuguerra J.C."/>
            <person name="Grimont P.A."/>
        </authorList>
    </citation>
    <scope>NUCLEOTIDE SEQUENCE [LARGE SCALE GENOMIC DNA]</scope>
    <source>
        <strain evidence="13 14">DSM 100043</strain>
    </source>
</reference>
<dbReference type="GO" id="GO:0005886">
    <property type="term" value="C:plasma membrane"/>
    <property type="evidence" value="ECO:0007669"/>
    <property type="project" value="UniProtKB-SubCell"/>
</dbReference>
<dbReference type="InterPro" id="IPR009056">
    <property type="entry name" value="Cyt_c-like_dom"/>
</dbReference>
<dbReference type="RefSeq" id="WP_084911566.1">
    <property type="nucleotide sequence ID" value="NZ_CP114062.1"/>
</dbReference>
<evidence type="ECO:0000256" key="10">
    <source>
        <dbReference type="PIRSR" id="PIRSR000018-51"/>
    </source>
</evidence>
<dbReference type="GO" id="GO:0016614">
    <property type="term" value="F:oxidoreductase activity, acting on CH-OH group of donors"/>
    <property type="evidence" value="ECO:0007669"/>
    <property type="project" value="InterPro"/>
</dbReference>
<dbReference type="Proteomes" id="UP000192536">
    <property type="component" value="Unassembled WGS sequence"/>
</dbReference>
<evidence type="ECO:0000256" key="4">
    <source>
        <dbReference type="ARBA" id="ARBA00022723"/>
    </source>
</evidence>
<dbReference type="GeneID" id="93565012"/>